<dbReference type="SUPFAM" id="SSF53335">
    <property type="entry name" value="S-adenosyl-L-methionine-dependent methyltransferases"/>
    <property type="match status" value="1"/>
</dbReference>
<keyword evidence="4" id="KW-1185">Reference proteome</keyword>
<dbReference type="Gene3D" id="3.40.50.150">
    <property type="entry name" value="Vaccinia Virus protein VP39"/>
    <property type="match status" value="1"/>
</dbReference>
<dbReference type="InterPro" id="IPR029063">
    <property type="entry name" value="SAM-dependent_MTases_sf"/>
</dbReference>
<keyword evidence="3" id="KW-0830">Ubiquinone</keyword>
<dbReference type="KEGG" id="bvo:Pan97_00210"/>
<evidence type="ECO:0000313" key="4">
    <source>
        <dbReference type="Proteomes" id="UP000318626"/>
    </source>
</evidence>
<feature type="domain" description="Methyltransferase type 11" evidence="2">
    <location>
        <begin position="62"/>
        <end position="157"/>
    </location>
</feature>
<dbReference type="GO" id="GO:0008757">
    <property type="term" value="F:S-adenosylmethionine-dependent methyltransferase activity"/>
    <property type="evidence" value="ECO:0007669"/>
    <property type="project" value="InterPro"/>
</dbReference>
<dbReference type="Pfam" id="PF08241">
    <property type="entry name" value="Methyltransf_11"/>
    <property type="match status" value="1"/>
</dbReference>
<dbReference type="AlphaFoldDB" id="A0A518C1H8"/>
<organism evidence="3 4">
    <name type="scientific">Bremerella volcania</name>
    <dbReference type="NCBI Taxonomy" id="2527984"/>
    <lineage>
        <taxon>Bacteria</taxon>
        <taxon>Pseudomonadati</taxon>
        <taxon>Planctomycetota</taxon>
        <taxon>Planctomycetia</taxon>
        <taxon>Pirellulales</taxon>
        <taxon>Pirellulaceae</taxon>
        <taxon>Bremerella</taxon>
    </lineage>
</organism>
<dbReference type="CDD" id="cd02440">
    <property type="entry name" value="AdoMet_MTases"/>
    <property type="match status" value="1"/>
</dbReference>
<evidence type="ECO:0000313" key="3">
    <source>
        <dbReference type="EMBL" id="QDU73054.1"/>
    </source>
</evidence>
<dbReference type="InterPro" id="IPR013216">
    <property type="entry name" value="Methyltransf_11"/>
</dbReference>
<keyword evidence="3" id="KW-0489">Methyltransferase</keyword>
<gene>
    <name evidence="3" type="ORF">Pan97_00210</name>
</gene>
<sequence length="275" mass="30533">MSQPSPHENAPAKKHNQGAWDRMARGGHRFAQPAKDEEFKNPLKTLDRWGWLGPSIYGQRVLCLAAGGGRQGPLYAAAGAVVTVVDISGAQLEIDRRVAKERGLQLRTVEASMDDLSMFAPADFDIVIHPVATCYVPDVAPVFREVAKVLCGGGIYISQHKTPTSLQAEVRRSEHGYPLTEPYYRTGPLPEVRGSRHREEGTLEYLHRWEQLLGGMCRAGLVIEDLIEPLHAKEDAEPNTFEDRSKYIAPYVRIKARRVGQEEAQAEAGSLWLPS</sequence>
<dbReference type="Proteomes" id="UP000318626">
    <property type="component" value="Chromosome"/>
</dbReference>
<reference evidence="4" key="1">
    <citation type="submission" date="2019-02" db="EMBL/GenBank/DDBJ databases">
        <title>Deep-cultivation of Planctomycetes and their phenomic and genomic characterization uncovers novel biology.</title>
        <authorList>
            <person name="Wiegand S."/>
            <person name="Jogler M."/>
            <person name="Boedeker C."/>
            <person name="Pinto D."/>
            <person name="Vollmers J."/>
            <person name="Rivas-Marin E."/>
            <person name="Kohn T."/>
            <person name="Peeters S.H."/>
            <person name="Heuer A."/>
            <person name="Rast P."/>
            <person name="Oberbeckmann S."/>
            <person name="Bunk B."/>
            <person name="Jeske O."/>
            <person name="Meyerdierks A."/>
            <person name="Storesund J.E."/>
            <person name="Kallscheuer N."/>
            <person name="Luecker S."/>
            <person name="Lage O.M."/>
            <person name="Pohl T."/>
            <person name="Merkel B.J."/>
            <person name="Hornburger P."/>
            <person name="Mueller R.-W."/>
            <person name="Bruemmer F."/>
            <person name="Labrenz M."/>
            <person name="Spormann A.M."/>
            <person name="Op den Camp H."/>
            <person name="Overmann J."/>
            <person name="Amann R."/>
            <person name="Jetten M.S.M."/>
            <person name="Mascher T."/>
            <person name="Medema M.H."/>
            <person name="Devos D.P."/>
            <person name="Kaster A.-K."/>
            <person name="Ovreas L."/>
            <person name="Rohde M."/>
            <person name="Galperin M.Y."/>
            <person name="Jogler C."/>
        </authorList>
    </citation>
    <scope>NUCLEOTIDE SEQUENCE [LARGE SCALE GENOMIC DNA]</scope>
    <source>
        <strain evidence="4">Pan97</strain>
    </source>
</reference>
<dbReference type="RefSeq" id="WP_196782228.1">
    <property type="nucleotide sequence ID" value="NZ_CP036289.1"/>
</dbReference>
<protein>
    <submittedName>
        <fullName evidence="3">Bifunctional 3-demethylubiquinone-9 3-methyltransferase/ 2-octaprenyl-6-hydroxy phenol methylase</fullName>
    </submittedName>
</protein>
<proteinExistence type="predicted"/>
<name>A0A518C1H8_9BACT</name>
<accession>A0A518C1H8</accession>
<keyword evidence="3" id="KW-0808">Transferase</keyword>
<evidence type="ECO:0000259" key="2">
    <source>
        <dbReference type="Pfam" id="PF08241"/>
    </source>
</evidence>
<evidence type="ECO:0000256" key="1">
    <source>
        <dbReference type="SAM" id="MobiDB-lite"/>
    </source>
</evidence>
<feature type="region of interest" description="Disordered" evidence="1">
    <location>
        <begin position="1"/>
        <end position="24"/>
    </location>
</feature>
<dbReference type="EMBL" id="CP036289">
    <property type="protein sequence ID" value="QDU73054.1"/>
    <property type="molecule type" value="Genomic_DNA"/>
</dbReference>
<dbReference type="GO" id="GO:0032259">
    <property type="term" value="P:methylation"/>
    <property type="evidence" value="ECO:0007669"/>
    <property type="project" value="UniProtKB-KW"/>
</dbReference>